<reference evidence="1" key="1">
    <citation type="submission" date="2020-01" db="EMBL/GenBank/DDBJ databases">
        <authorList>
            <person name="Mishra B."/>
        </authorList>
    </citation>
    <scope>NUCLEOTIDE SEQUENCE [LARGE SCALE GENOMIC DNA]</scope>
</reference>
<sequence>MAKSAKFSLKLLIDEKRNKVVLAEADQDFVDVLISLLALPMGIIARLLENHKDFQTVVLGCYKNLKRSVADMGMEHFETQACKSMLLNPKSSEEIHCRRLKLNMGDTDATKFFMCPKFFKNGDSCSNLYSNFNTSRCSCGGLMNYQIPVSEDQLGEVIGDSADGVFVSCRSSFIVTDDLKVTPNSIGGIMKVLNNQGYHGFSDLQETLLDVGFEEVVTLLGCLFTTETPLTCAFLKKPCVTRMLKMLSPPVAKTKTGRVEPSSVYSVKVYVRKVDREILFAECNEDFIDSLLSFLIFPLELACSLCNDNTIFGCVGNLCRSPCRRASASNFYQYPYYYKCSHNELFNHHTWLSPVYECFVPSNSWDFKVLARQIKRSLLSKGGKIVKVFPNNPKVMSGTSSGFMKKNTKFIVSNDLVITPINSSSTIGLLKNLHVDFGDLEEHQISISREALISILRASLISSSALTNGLSNLLLKKPKQET</sequence>
<proteinExistence type="predicted"/>
<name>A0A6D2KQ87_9BRAS</name>
<dbReference type="PANTHER" id="PTHR33103">
    <property type="entry name" value="OS01G0153900 PROTEIN"/>
    <property type="match status" value="1"/>
</dbReference>
<keyword evidence="2" id="KW-1185">Reference proteome</keyword>
<evidence type="ECO:0000313" key="2">
    <source>
        <dbReference type="Proteomes" id="UP000467841"/>
    </source>
</evidence>
<evidence type="ECO:0008006" key="3">
    <source>
        <dbReference type="Google" id="ProtNLM"/>
    </source>
</evidence>
<protein>
    <recommendedName>
        <fullName evidence="3">DUF674 domain-containing protein</fullName>
    </recommendedName>
</protein>
<gene>
    <name evidence="1" type="ORF">MERR_LOCUS42504</name>
</gene>
<organism evidence="1 2">
    <name type="scientific">Microthlaspi erraticum</name>
    <dbReference type="NCBI Taxonomy" id="1685480"/>
    <lineage>
        <taxon>Eukaryota</taxon>
        <taxon>Viridiplantae</taxon>
        <taxon>Streptophyta</taxon>
        <taxon>Embryophyta</taxon>
        <taxon>Tracheophyta</taxon>
        <taxon>Spermatophyta</taxon>
        <taxon>Magnoliopsida</taxon>
        <taxon>eudicotyledons</taxon>
        <taxon>Gunneridae</taxon>
        <taxon>Pentapetalae</taxon>
        <taxon>rosids</taxon>
        <taxon>malvids</taxon>
        <taxon>Brassicales</taxon>
        <taxon>Brassicaceae</taxon>
        <taxon>Coluteocarpeae</taxon>
        <taxon>Microthlaspi</taxon>
    </lineage>
</organism>
<evidence type="ECO:0000313" key="1">
    <source>
        <dbReference type="EMBL" id="CAA7055268.1"/>
    </source>
</evidence>
<comment type="caution">
    <text evidence="1">The sequence shown here is derived from an EMBL/GenBank/DDBJ whole genome shotgun (WGS) entry which is preliminary data.</text>
</comment>
<dbReference type="AlphaFoldDB" id="A0A6D2KQ87"/>
<dbReference type="EMBL" id="CACVBM020001607">
    <property type="protein sequence ID" value="CAA7055268.1"/>
    <property type="molecule type" value="Genomic_DNA"/>
</dbReference>
<dbReference type="InterPro" id="IPR007750">
    <property type="entry name" value="DUF674"/>
</dbReference>
<dbReference type="Pfam" id="PF05056">
    <property type="entry name" value="DUF674"/>
    <property type="match status" value="1"/>
</dbReference>
<dbReference type="PANTHER" id="PTHR33103:SF74">
    <property type="entry name" value="DUF674 FAMILY PROTEIN"/>
    <property type="match status" value="1"/>
</dbReference>
<accession>A0A6D2KQ87</accession>
<dbReference type="OrthoDB" id="1277335at2759"/>
<dbReference type="Proteomes" id="UP000467841">
    <property type="component" value="Unassembled WGS sequence"/>
</dbReference>